<dbReference type="GO" id="GO:0005634">
    <property type="term" value="C:nucleus"/>
    <property type="evidence" value="ECO:0007669"/>
    <property type="project" value="UniProtKB-SubCell"/>
</dbReference>
<sequence length="179" mass="18704">MADAPSQLPAGTSLPSGAGFQNAERQNNGETPQDRTAAMQDNTPLELHSTPKLGASFPPPPPATASTASRGVTPSVDNETSANKHYDNRDIIMSGGYETRGTYRGNGATGAGVANATPQSQATGAPARIYMNEKIVPYLLEGMKMVAKDQPTNPLQVLGEYLIQKSSEIGETAGEQSNA</sequence>
<accession>A0A022W953</accession>
<evidence type="ECO:0000256" key="3">
    <source>
        <dbReference type="ARBA" id="ARBA00023242"/>
    </source>
</evidence>
<comment type="subcellular location">
    <subcellularLocation>
        <location evidence="1">Nucleus</location>
    </subcellularLocation>
</comment>
<dbReference type="EMBL" id="KK207773">
    <property type="protein sequence ID" value="EZF54854.1"/>
    <property type="molecule type" value="Genomic_DNA"/>
</dbReference>
<feature type="region of interest" description="Disordered" evidence="4">
    <location>
        <begin position="1"/>
        <end position="91"/>
    </location>
</feature>
<dbReference type="Proteomes" id="UP000023758">
    <property type="component" value="Unassembled WGS sequence"/>
</dbReference>
<name>A0A022W953_TRIRU</name>
<dbReference type="CDD" id="cd22965">
    <property type="entry name" value="DD_DPY30_SDC1"/>
    <property type="match status" value="1"/>
</dbReference>
<dbReference type="Gene3D" id="1.20.890.10">
    <property type="entry name" value="cAMP-dependent protein kinase regulatory subunit, dimerization-anchoring domain"/>
    <property type="match status" value="1"/>
</dbReference>
<gene>
    <name evidence="5" type="ORF">H103_02522</name>
</gene>
<dbReference type="Pfam" id="PF05186">
    <property type="entry name" value="Dpy-30"/>
    <property type="match status" value="1"/>
</dbReference>
<evidence type="ECO:0000256" key="2">
    <source>
        <dbReference type="ARBA" id="ARBA00010849"/>
    </source>
</evidence>
<dbReference type="HOGENOM" id="CLU_1741892_0_0_1"/>
<feature type="compositionally biased region" description="Polar residues" evidence="4">
    <location>
        <begin position="70"/>
        <end position="81"/>
    </location>
</feature>
<dbReference type="InterPro" id="IPR007858">
    <property type="entry name" value="Dpy-30_motif"/>
</dbReference>
<reference evidence="5" key="1">
    <citation type="submission" date="2014-02" db="EMBL/GenBank/DDBJ databases">
        <title>The Genome Sequence of Trichophyton rubrum (morphotype fischeri) CBS 288.86.</title>
        <authorList>
            <consortium name="The Broad Institute Genomics Platform"/>
            <person name="Cuomo C.A."/>
            <person name="White T.C."/>
            <person name="Graser Y."/>
            <person name="Martinez-Rossi N."/>
            <person name="Heitman J."/>
            <person name="Young S.K."/>
            <person name="Zeng Q."/>
            <person name="Gargeya S."/>
            <person name="Abouelleil A."/>
            <person name="Alvarado L."/>
            <person name="Chapman S.B."/>
            <person name="Gainer-Dewar J."/>
            <person name="Goldberg J."/>
            <person name="Griggs A."/>
            <person name="Gujja S."/>
            <person name="Hansen M."/>
            <person name="Howarth C."/>
            <person name="Imamovic A."/>
            <person name="Larimer J."/>
            <person name="Martinez D."/>
            <person name="Murphy C."/>
            <person name="Pearson M.D."/>
            <person name="Persinoti G."/>
            <person name="Poon T."/>
            <person name="Priest M."/>
            <person name="Roberts A.D."/>
            <person name="Saif S."/>
            <person name="Shea T.D."/>
            <person name="Sykes S.N."/>
            <person name="Wortman J."/>
            <person name="Nusbaum C."/>
            <person name="Birren B."/>
        </authorList>
    </citation>
    <scope>NUCLEOTIDE SEQUENCE [LARGE SCALE GENOMIC DNA]</scope>
    <source>
        <strain evidence="5">CBS 288.86</strain>
    </source>
</reference>
<evidence type="ECO:0000256" key="1">
    <source>
        <dbReference type="ARBA" id="ARBA00004123"/>
    </source>
</evidence>
<dbReference type="InterPro" id="IPR049629">
    <property type="entry name" value="DPY30_SDC1_DD"/>
</dbReference>
<organism evidence="5">
    <name type="scientific">Trichophyton rubrum CBS 288.86</name>
    <dbReference type="NCBI Taxonomy" id="1215330"/>
    <lineage>
        <taxon>Eukaryota</taxon>
        <taxon>Fungi</taxon>
        <taxon>Dikarya</taxon>
        <taxon>Ascomycota</taxon>
        <taxon>Pezizomycotina</taxon>
        <taxon>Eurotiomycetes</taxon>
        <taxon>Eurotiomycetidae</taxon>
        <taxon>Onygenales</taxon>
        <taxon>Arthrodermataceae</taxon>
        <taxon>Trichophyton</taxon>
    </lineage>
</organism>
<protein>
    <submittedName>
        <fullName evidence="5">Uncharacterized protein</fullName>
    </submittedName>
</protein>
<evidence type="ECO:0000313" key="5">
    <source>
        <dbReference type="EMBL" id="EZF54854.1"/>
    </source>
</evidence>
<dbReference type="OrthoDB" id="417678at2759"/>
<keyword evidence="3" id="KW-0539">Nucleus</keyword>
<proteinExistence type="inferred from homology"/>
<evidence type="ECO:0000256" key="4">
    <source>
        <dbReference type="SAM" id="MobiDB-lite"/>
    </source>
</evidence>
<comment type="similarity">
    <text evidence="2">Belongs to the dpy-30 family.</text>
</comment>
<dbReference type="AlphaFoldDB" id="A0A022W953"/>